<dbReference type="InterPro" id="IPR040035">
    <property type="entry name" value="TMEM180"/>
</dbReference>
<gene>
    <name evidence="1" type="ORF">PACLA_8A073798</name>
</gene>
<dbReference type="PANTHER" id="PTHR28658:SF1">
    <property type="entry name" value="MAJOR FACILITATOR SUPERFAMILY DOMAIN CONTAINING 13B"/>
    <property type="match status" value="1"/>
</dbReference>
<evidence type="ECO:0000313" key="2">
    <source>
        <dbReference type="Proteomes" id="UP001152795"/>
    </source>
</evidence>
<dbReference type="OrthoDB" id="62987at2759"/>
<accession>A0A6S7LU57</accession>
<proteinExistence type="predicted"/>
<dbReference type="PANTHER" id="PTHR28658">
    <property type="entry name" value="TRANSMEMBRANE PROTEIN 180"/>
    <property type="match status" value="1"/>
</dbReference>
<reference evidence="1" key="1">
    <citation type="submission" date="2020-04" db="EMBL/GenBank/DDBJ databases">
        <authorList>
            <person name="Alioto T."/>
            <person name="Alioto T."/>
            <person name="Gomez Garrido J."/>
        </authorList>
    </citation>
    <scope>NUCLEOTIDE SEQUENCE</scope>
    <source>
        <strain evidence="1">A484AB</strain>
    </source>
</reference>
<sequence length="94" mass="10195">MAVLLYLSGANQILILAAFFVLDKSIPSATFSQFNMPLSDIIDDDLVKYSRSSPVSSLVYGTNALFTKPAQSFAPMMIVAILSSYGYQVGHVLL</sequence>
<name>A0A6S7LU57_PARCT</name>
<keyword evidence="1" id="KW-0472">Membrane</keyword>
<organism evidence="1 2">
    <name type="scientific">Paramuricea clavata</name>
    <name type="common">Red gorgonian</name>
    <name type="synonym">Violescent sea-whip</name>
    <dbReference type="NCBI Taxonomy" id="317549"/>
    <lineage>
        <taxon>Eukaryota</taxon>
        <taxon>Metazoa</taxon>
        <taxon>Cnidaria</taxon>
        <taxon>Anthozoa</taxon>
        <taxon>Octocorallia</taxon>
        <taxon>Malacalcyonacea</taxon>
        <taxon>Plexauridae</taxon>
        <taxon>Paramuricea</taxon>
    </lineage>
</organism>
<dbReference type="EMBL" id="CACRXK020033843">
    <property type="protein sequence ID" value="CAB4044033.1"/>
    <property type="molecule type" value="Genomic_DNA"/>
</dbReference>
<keyword evidence="2" id="KW-1185">Reference proteome</keyword>
<dbReference type="AlphaFoldDB" id="A0A6S7LU57"/>
<dbReference type="Proteomes" id="UP001152795">
    <property type="component" value="Unassembled WGS sequence"/>
</dbReference>
<comment type="caution">
    <text evidence="1">The sequence shown here is derived from an EMBL/GenBank/DDBJ whole genome shotgun (WGS) entry which is preliminary data.</text>
</comment>
<protein>
    <submittedName>
        <fullName evidence="1">Transmembrane 180-like</fullName>
    </submittedName>
</protein>
<keyword evidence="1" id="KW-0812">Transmembrane</keyword>
<evidence type="ECO:0000313" key="1">
    <source>
        <dbReference type="EMBL" id="CAB4044033.1"/>
    </source>
</evidence>